<feature type="region of interest" description="Disordered" evidence="1">
    <location>
        <begin position="74"/>
        <end position="120"/>
    </location>
</feature>
<dbReference type="EMBL" id="BTGU01000018">
    <property type="protein sequence ID" value="GMN44597.1"/>
    <property type="molecule type" value="Genomic_DNA"/>
</dbReference>
<dbReference type="Proteomes" id="UP001187192">
    <property type="component" value="Unassembled WGS sequence"/>
</dbReference>
<name>A0AA88A1L7_FICCA</name>
<organism evidence="2 3">
    <name type="scientific">Ficus carica</name>
    <name type="common">Common fig</name>
    <dbReference type="NCBI Taxonomy" id="3494"/>
    <lineage>
        <taxon>Eukaryota</taxon>
        <taxon>Viridiplantae</taxon>
        <taxon>Streptophyta</taxon>
        <taxon>Embryophyta</taxon>
        <taxon>Tracheophyta</taxon>
        <taxon>Spermatophyta</taxon>
        <taxon>Magnoliopsida</taxon>
        <taxon>eudicotyledons</taxon>
        <taxon>Gunneridae</taxon>
        <taxon>Pentapetalae</taxon>
        <taxon>rosids</taxon>
        <taxon>fabids</taxon>
        <taxon>Rosales</taxon>
        <taxon>Moraceae</taxon>
        <taxon>Ficeae</taxon>
        <taxon>Ficus</taxon>
    </lineage>
</organism>
<reference evidence="2" key="1">
    <citation type="submission" date="2023-07" db="EMBL/GenBank/DDBJ databases">
        <title>draft genome sequence of fig (Ficus carica).</title>
        <authorList>
            <person name="Takahashi T."/>
            <person name="Nishimura K."/>
        </authorList>
    </citation>
    <scope>NUCLEOTIDE SEQUENCE</scope>
</reference>
<protein>
    <submittedName>
        <fullName evidence="2">Uncharacterized protein</fullName>
    </submittedName>
</protein>
<gene>
    <name evidence="2" type="ORF">TIFTF001_013782</name>
</gene>
<evidence type="ECO:0000256" key="1">
    <source>
        <dbReference type="SAM" id="MobiDB-lite"/>
    </source>
</evidence>
<evidence type="ECO:0000313" key="3">
    <source>
        <dbReference type="Proteomes" id="UP001187192"/>
    </source>
</evidence>
<proteinExistence type="predicted"/>
<keyword evidence="3" id="KW-1185">Reference proteome</keyword>
<comment type="caution">
    <text evidence="2">The sequence shown here is derived from an EMBL/GenBank/DDBJ whole genome shotgun (WGS) entry which is preliminary data.</text>
</comment>
<dbReference type="PANTHER" id="PTHR35459">
    <property type="entry name" value="T1N6.14 PROTEIN"/>
    <property type="match status" value="1"/>
</dbReference>
<dbReference type="AlphaFoldDB" id="A0AA88A1L7"/>
<accession>A0AA88A1L7</accession>
<dbReference type="PANTHER" id="PTHR35459:SF2">
    <property type="entry name" value="T1N6.14 PROTEIN"/>
    <property type="match status" value="1"/>
</dbReference>
<sequence>MEIQSSSSSFKVRALLQQLRPLLLQVLGTPEFRNCKAGHELRKNMELLMSLYKQMVLEMNKPAGKAVPEFRRANLGSLPTKEEHERKKQKLSQPVHLVRKETEGGGSSTTLSSDKKKPTASSWLGGSYVVGGSVSGWNFITFGGAKPVYYGVKKDSFRSNHKVVKMT</sequence>
<evidence type="ECO:0000313" key="2">
    <source>
        <dbReference type="EMBL" id="GMN44597.1"/>
    </source>
</evidence>